<evidence type="ECO:0000313" key="2">
    <source>
        <dbReference type="Proteomes" id="UP000004738"/>
    </source>
</evidence>
<sequence>MILLEQLSGLLEEEDTILEHVEALLELSEDLLAHWAPILENPQYIRTNKFILEHFRIY</sequence>
<organism evidence="1 2">
    <name type="scientific">Solibacillus isronensis B3W22</name>
    <dbReference type="NCBI Taxonomy" id="1224748"/>
    <lineage>
        <taxon>Bacteria</taxon>
        <taxon>Bacillati</taxon>
        <taxon>Bacillota</taxon>
        <taxon>Bacilli</taxon>
        <taxon>Bacillales</taxon>
        <taxon>Caryophanaceae</taxon>
        <taxon>Solibacillus</taxon>
    </lineage>
</organism>
<gene>
    <name evidence="1" type="ORF">B857_02214</name>
</gene>
<name>K1KQS4_9BACL</name>
<dbReference type="AlphaFoldDB" id="K1KQS4"/>
<dbReference type="EMBL" id="AMCK01000011">
    <property type="protein sequence ID" value="EKB44846.1"/>
    <property type="molecule type" value="Genomic_DNA"/>
</dbReference>
<protein>
    <submittedName>
        <fullName evidence="1">Uncharacterized protein</fullName>
    </submittedName>
</protein>
<accession>K1KQS4</accession>
<reference evidence="1 2" key="1">
    <citation type="journal article" date="2012" name="J. Bacteriol.">
        <title>Draft Genome Sequence of Bacillus isronensis Strain B3W22, Isolated from the Upper Atmosphere.</title>
        <authorList>
            <person name="Shivaji S."/>
            <person name="Ara S."/>
            <person name="Singh S.K."/>
            <person name="Bandi S."/>
            <person name="Singh A."/>
            <person name="Pinnaka A.K."/>
        </authorList>
    </citation>
    <scope>NUCLEOTIDE SEQUENCE [LARGE SCALE GENOMIC DNA]</scope>
    <source>
        <strain evidence="1 2">B3W22</strain>
    </source>
</reference>
<dbReference type="Proteomes" id="UP000004738">
    <property type="component" value="Unassembled WGS sequence"/>
</dbReference>
<dbReference type="PATRIC" id="fig|1224748.3.peg.2194"/>
<comment type="caution">
    <text evidence="1">The sequence shown here is derived from an EMBL/GenBank/DDBJ whole genome shotgun (WGS) entry which is preliminary data.</text>
</comment>
<evidence type="ECO:0000313" key="1">
    <source>
        <dbReference type="EMBL" id="EKB44846.1"/>
    </source>
</evidence>
<keyword evidence="2" id="KW-1185">Reference proteome</keyword>
<proteinExistence type="predicted"/>